<keyword evidence="3" id="KW-1185">Reference proteome</keyword>
<evidence type="ECO:0000256" key="1">
    <source>
        <dbReference type="SAM" id="MobiDB-lite"/>
    </source>
</evidence>
<dbReference type="AlphaFoldDB" id="A0A8K0NR42"/>
<feature type="region of interest" description="Disordered" evidence="1">
    <location>
        <begin position="390"/>
        <end position="446"/>
    </location>
</feature>
<proteinExistence type="predicted"/>
<feature type="compositionally biased region" description="Low complexity" evidence="1">
    <location>
        <begin position="411"/>
        <end position="425"/>
    </location>
</feature>
<feature type="compositionally biased region" description="Gly residues" evidence="1">
    <location>
        <begin position="41"/>
        <end position="51"/>
    </location>
</feature>
<dbReference type="EMBL" id="JABELV010000056">
    <property type="protein sequence ID" value="KAG7548969.1"/>
    <property type="molecule type" value="Genomic_DNA"/>
</dbReference>
<feature type="compositionally biased region" description="Polar residues" evidence="1">
    <location>
        <begin position="436"/>
        <end position="446"/>
    </location>
</feature>
<sequence>MSVTPHPQPHHPSQLDPREPPPPPASASDSDRHHHPHVGAVGLGIGMGGSSGASTAGGTTPSLSSSGRTRKTSHLASQTTVGHGNNNEPAVSSPLQQEHFASRSSSPAQPIDGHHPNMARSFSPGSSPMHSRAGSPAPPPALSAHNSSLLSPGGRRSSTPSPMPEPVNHHRVRDDFIGVITPGSRTPVGSNSARASFGATHPNAHQAGGAGSHGAGSQLNVDSLKHEMKVLQDDLNMNASSDPFTSTGAGGNSASALDEDDEYGVKEPVPMHIGSPGKTRSTSPVLDLLPRGSTLLPHSPSASSVHSNDLGARTLGEVGEYLSDSGTRQTGQISPPANTTSFDAKRVGKRASIPQIQAGSLSMSMSTPNSPSASAIFERDIESPFAIALPGAQPSVSNSPVPGGGSTGLQRAPSGRASRSSSVAPPRSPTPRRQADNSGRPSTSVSPQAFVNAAMLPPYMHDSSDRHVPTVLDDAIEALTHSGSQALQIEAPVNAYIASREVGNRSPFGGVSSGMNQGGKAQGSRSPSPMRWKDLGRTGVESTGRAGSRSTSPLPSPTREKRSFLSRPEGGDSQVFSLNDDANAGDDKPFGTRPSMQARQSTLGVMIPGAFPRASSQQEQAGGGKKWRKKIDEWIGPRPNALLADPSEKQGQEKQGKSVDIGTEAETRSVGKDKVDHNELPAAPHLPSHTNPDQDEPRRISFYTYDDMLQSRPMTINPLSDITSGTVEPEHLPTQLDIAPAPDVARSRTTSLVERIVNEGL</sequence>
<gene>
    <name evidence="2" type="ORF">FFLO_03174</name>
</gene>
<organism evidence="2 3">
    <name type="scientific">Filobasidium floriforme</name>
    <dbReference type="NCBI Taxonomy" id="5210"/>
    <lineage>
        <taxon>Eukaryota</taxon>
        <taxon>Fungi</taxon>
        <taxon>Dikarya</taxon>
        <taxon>Basidiomycota</taxon>
        <taxon>Agaricomycotina</taxon>
        <taxon>Tremellomycetes</taxon>
        <taxon>Filobasidiales</taxon>
        <taxon>Filobasidiaceae</taxon>
        <taxon>Filobasidium</taxon>
    </lineage>
</organism>
<feature type="compositionally biased region" description="Low complexity" evidence="1">
    <location>
        <begin position="142"/>
        <end position="160"/>
    </location>
</feature>
<reference evidence="2" key="1">
    <citation type="submission" date="2020-04" db="EMBL/GenBank/DDBJ databases">
        <title>Analysis of mating type loci in Filobasidium floriforme.</title>
        <authorList>
            <person name="Nowrousian M."/>
        </authorList>
    </citation>
    <scope>NUCLEOTIDE SEQUENCE</scope>
    <source>
        <strain evidence="2">CBS 6242</strain>
    </source>
</reference>
<feature type="compositionally biased region" description="Polar residues" evidence="1">
    <location>
        <begin position="237"/>
        <end position="255"/>
    </location>
</feature>
<feature type="region of interest" description="Disordered" evidence="1">
    <location>
        <begin position="507"/>
        <end position="595"/>
    </location>
</feature>
<comment type="caution">
    <text evidence="2">The sequence shown here is derived from an EMBL/GenBank/DDBJ whole genome shotgun (WGS) entry which is preliminary data.</text>
</comment>
<accession>A0A8K0NR42</accession>
<feature type="compositionally biased region" description="Polar residues" evidence="1">
    <location>
        <begin position="183"/>
        <end position="194"/>
    </location>
</feature>
<feature type="compositionally biased region" description="Low complexity" evidence="1">
    <location>
        <begin position="52"/>
        <end position="67"/>
    </location>
</feature>
<evidence type="ECO:0000313" key="2">
    <source>
        <dbReference type="EMBL" id="KAG7548969.1"/>
    </source>
</evidence>
<name>A0A8K0NR42_9TREE</name>
<feature type="compositionally biased region" description="Polar residues" evidence="1">
    <location>
        <begin position="325"/>
        <end position="342"/>
    </location>
</feature>
<protein>
    <submittedName>
        <fullName evidence="2">Uncharacterized protein</fullName>
    </submittedName>
</protein>
<feature type="region of interest" description="Disordered" evidence="1">
    <location>
        <begin position="638"/>
        <end position="699"/>
    </location>
</feature>
<feature type="compositionally biased region" description="Basic and acidic residues" evidence="1">
    <location>
        <begin position="646"/>
        <end position="657"/>
    </location>
</feature>
<feature type="region of interest" description="Disordered" evidence="1">
    <location>
        <begin position="237"/>
        <end position="259"/>
    </location>
</feature>
<dbReference type="Proteomes" id="UP000812966">
    <property type="component" value="Unassembled WGS sequence"/>
</dbReference>
<evidence type="ECO:0000313" key="3">
    <source>
        <dbReference type="Proteomes" id="UP000812966"/>
    </source>
</evidence>
<feature type="compositionally biased region" description="Basic and acidic residues" evidence="1">
    <location>
        <begin position="665"/>
        <end position="679"/>
    </location>
</feature>
<feature type="region of interest" description="Disordered" evidence="1">
    <location>
        <begin position="1"/>
        <end position="218"/>
    </location>
</feature>
<feature type="compositionally biased region" description="Polar residues" evidence="1">
    <location>
        <begin position="74"/>
        <end position="96"/>
    </location>
</feature>
<feature type="region of interest" description="Disordered" evidence="1">
    <location>
        <begin position="325"/>
        <end position="349"/>
    </location>
</feature>